<dbReference type="AlphaFoldDB" id="A0A2P2N118"/>
<protein>
    <submittedName>
        <fullName evidence="1">Uncharacterized protein</fullName>
    </submittedName>
</protein>
<sequence length="26" mass="3147">MVINLKHLSRLYLSVQHVFSQMEFLL</sequence>
<reference evidence="1" key="1">
    <citation type="submission" date="2018-02" db="EMBL/GenBank/DDBJ databases">
        <title>Rhizophora mucronata_Transcriptome.</title>
        <authorList>
            <person name="Meera S.P."/>
            <person name="Sreeshan A."/>
            <person name="Augustine A."/>
        </authorList>
    </citation>
    <scope>NUCLEOTIDE SEQUENCE</scope>
    <source>
        <tissue evidence="1">Leaf</tissue>
    </source>
</reference>
<name>A0A2P2N118_RHIMU</name>
<proteinExistence type="predicted"/>
<dbReference type="EMBL" id="GGEC01055705">
    <property type="protein sequence ID" value="MBX36189.1"/>
    <property type="molecule type" value="Transcribed_RNA"/>
</dbReference>
<evidence type="ECO:0000313" key="1">
    <source>
        <dbReference type="EMBL" id="MBX36189.1"/>
    </source>
</evidence>
<accession>A0A2P2N118</accession>
<organism evidence="1">
    <name type="scientific">Rhizophora mucronata</name>
    <name type="common">Asiatic mangrove</name>
    <dbReference type="NCBI Taxonomy" id="61149"/>
    <lineage>
        <taxon>Eukaryota</taxon>
        <taxon>Viridiplantae</taxon>
        <taxon>Streptophyta</taxon>
        <taxon>Embryophyta</taxon>
        <taxon>Tracheophyta</taxon>
        <taxon>Spermatophyta</taxon>
        <taxon>Magnoliopsida</taxon>
        <taxon>eudicotyledons</taxon>
        <taxon>Gunneridae</taxon>
        <taxon>Pentapetalae</taxon>
        <taxon>rosids</taxon>
        <taxon>fabids</taxon>
        <taxon>Malpighiales</taxon>
        <taxon>Rhizophoraceae</taxon>
        <taxon>Rhizophora</taxon>
    </lineage>
</organism>